<gene>
    <name evidence="1" type="ORF">SAMN05878438_2743</name>
</gene>
<reference evidence="1 2" key="1">
    <citation type="submission" date="2016-11" db="EMBL/GenBank/DDBJ databases">
        <authorList>
            <person name="Jaros S."/>
            <person name="Januszkiewicz K."/>
            <person name="Wedrychowicz H."/>
        </authorList>
    </citation>
    <scope>NUCLEOTIDE SEQUENCE [LARGE SCALE GENOMIC DNA]</scope>
    <source>
        <strain evidence="1 2">ACAM 239</strain>
    </source>
</reference>
<accession>A0A1N6JHT6</accession>
<organism evidence="1 2">
    <name type="scientific">Vreelandella aquamarina</name>
    <dbReference type="NCBI Taxonomy" id="77097"/>
    <lineage>
        <taxon>Bacteria</taxon>
        <taxon>Pseudomonadati</taxon>
        <taxon>Pseudomonadota</taxon>
        <taxon>Gammaproteobacteria</taxon>
        <taxon>Oceanospirillales</taxon>
        <taxon>Halomonadaceae</taxon>
        <taxon>Vreelandella</taxon>
    </lineage>
</organism>
<dbReference type="EMBL" id="FSQX01000001">
    <property type="protein sequence ID" value="SIN71198.1"/>
    <property type="molecule type" value="Genomic_DNA"/>
</dbReference>
<evidence type="ECO:0000313" key="1">
    <source>
        <dbReference type="EMBL" id="SIN71198.1"/>
    </source>
</evidence>
<dbReference type="GeneID" id="97278111"/>
<name>A0A1N6JHT6_9GAMM</name>
<dbReference type="Proteomes" id="UP000185024">
    <property type="component" value="Unassembled WGS sequence"/>
</dbReference>
<dbReference type="AlphaFoldDB" id="A0A1N6JHT6"/>
<protein>
    <submittedName>
        <fullName evidence="1">Uncharacterized protein</fullName>
    </submittedName>
</protein>
<dbReference type="RefSeq" id="WP_074211464.1">
    <property type="nucleotide sequence ID" value="NZ_BJOI01000072.1"/>
</dbReference>
<proteinExistence type="predicted"/>
<evidence type="ECO:0000313" key="2">
    <source>
        <dbReference type="Proteomes" id="UP000185024"/>
    </source>
</evidence>
<sequence length="78" mass="9158">MYMMAFKVLGARVRGKIKIQVFDRVCDTRYYIPGWMVEETRKGMRPVEITNECWGVGDGRVFSLTLSRDYNTLVVFKK</sequence>